<dbReference type="Proteomes" id="UP001602370">
    <property type="component" value="Unassembled WGS sequence"/>
</dbReference>
<keyword evidence="2" id="KW-0456">Lyase</keyword>
<dbReference type="InterPro" id="IPR013320">
    <property type="entry name" value="ConA-like_dom_sf"/>
</dbReference>
<dbReference type="InterPro" id="IPR025975">
    <property type="entry name" value="Polysacc_lyase"/>
</dbReference>
<dbReference type="Gene3D" id="2.60.120.200">
    <property type="match status" value="1"/>
</dbReference>
<dbReference type="EMBL" id="JBIBDZ010000013">
    <property type="protein sequence ID" value="MFF5923209.1"/>
    <property type="molecule type" value="Genomic_DNA"/>
</dbReference>
<keyword evidence="3" id="KW-1185">Reference proteome</keyword>
<proteinExistence type="predicted"/>
<organism evidence="2 3">
    <name type="scientific">Streptomyces flavochromogenes</name>
    <dbReference type="NCBI Taxonomy" id="68199"/>
    <lineage>
        <taxon>Bacteria</taxon>
        <taxon>Bacillati</taxon>
        <taxon>Actinomycetota</taxon>
        <taxon>Actinomycetes</taxon>
        <taxon>Kitasatosporales</taxon>
        <taxon>Streptomycetaceae</taxon>
        <taxon>Streptomyces</taxon>
    </lineage>
</organism>
<name>A0ABW6Y0R7_9ACTN</name>
<accession>A0ABW6Y0R7</accession>
<sequence length="261" mass="28572">MHHGGTPGVPRVSPSAILRSPADRQPPRRRRRRLPAATALAAMLPLALATPAHASVEWDGDADNGGTAVFGAVLCDSPSYVYQPDWGDGRGKIFGFTKAVGSERCEGHGLAGHTLTSGRTYWFGWESMTKTGNAQTVFQWKSWGTGAEHDQNYPVIMKVEDSRLKIWYVAPGEQWIPIGNVAWNPGTWHRIELGIDARASTAGFVLLYVNGQLVADHHDARTWDLKGNVPRWGTYGSTLTDVESVHWVDGLKMGTTRADVD</sequence>
<dbReference type="Pfam" id="PF14099">
    <property type="entry name" value="Polysacc_lyase"/>
    <property type="match status" value="1"/>
</dbReference>
<evidence type="ECO:0000313" key="2">
    <source>
        <dbReference type="EMBL" id="MFF5923209.1"/>
    </source>
</evidence>
<dbReference type="GO" id="GO:0016829">
    <property type="term" value="F:lyase activity"/>
    <property type="evidence" value="ECO:0007669"/>
    <property type="project" value="UniProtKB-KW"/>
</dbReference>
<gene>
    <name evidence="2" type="ORF">ACFY8C_33555</name>
</gene>
<dbReference type="RefSeq" id="WP_030324663.1">
    <property type="nucleotide sequence ID" value="NZ_JBIBDZ010000013.1"/>
</dbReference>
<dbReference type="SUPFAM" id="SSF49899">
    <property type="entry name" value="Concanavalin A-like lectins/glucanases"/>
    <property type="match status" value="1"/>
</dbReference>
<comment type="caution">
    <text evidence="2">The sequence shown here is derived from an EMBL/GenBank/DDBJ whole genome shotgun (WGS) entry which is preliminary data.</text>
</comment>
<feature type="region of interest" description="Disordered" evidence="1">
    <location>
        <begin position="1"/>
        <end position="33"/>
    </location>
</feature>
<evidence type="ECO:0000256" key="1">
    <source>
        <dbReference type="SAM" id="MobiDB-lite"/>
    </source>
</evidence>
<evidence type="ECO:0000313" key="3">
    <source>
        <dbReference type="Proteomes" id="UP001602370"/>
    </source>
</evidence>
<protein>
    <submittedName>
        <fullName evidence="2">Heparin lyase I family protein</fullName>
    </submittedName>
</protein>
<reference evidence="2 3" key="1">
    <citation type="submission" date="2024-10" db="EMBL/GenBank/DDBJ databases">
        <title>The Natural Products Discovery Center: Release of the First 8490 Sequenced Strains for Exploring Actinobacteria Biosynthetic Diversity.</title>
        <authorList>
            <person name="Kalkreuter E."/>
            <person name="Kautsar S.A."/>
            <person name="Yang D."/>
            <person name="Bader C.D."/>
            <person name="Teijaro C.N."/>
            <person name="Fluegel L."/>
            <person name="Davis C.M."/>
            <person name="Simpson J.R."/>
            <person name="Lauterbach L."/>
            <person name="Steele A.D."/>
            <person name="Gui C."/>
            <person name="Meng S."/>
            <person name="Li G."/>
            <person name="Viehrig K."/>
            <person name="Ye F."/>
            <person name="Su P."/>
            <person name="Kiefer A.F."/>
            <person name="Nichols A."/>
            <person name="Cepeda A.J."/>
            <person name="Yan W."/>
            <person name="Fan B."/>
            <person name="Jiang Y."/>
            <person name="Adhikari A."/>
            <person name="Zheng C.-J."/>
            <person name="Schuster L."/>
            <person name="Cowan T.M."/>
            <person name="Smanski M.J."/>
            <person name="Chevrette M.G."/>
            <person name="De Carvalho L.P.S."/>
            <person name="Shen B."/>
        </authorList>
    </citation>
    <scope>NUCLEOTIDE SEQUENCE [LARGE SCALE GENOMIC DNA]</scope>
    <source>
        <strain evidence="2 3">NPDC012605</strain>
    </source>
</reference>